<organism evidence="13 14">
    <name type="scientific">Corynebacterium variabile</name>
    <dbReference type="NCBI Taxonomy" id="1727"/>
    <lineage>
        <taxon>Bacteria</taxon>
        <taxon>Bacillati</taxon>
        <taxon>Actinomycetota</taxon>
        <taxon>Actinomycetes</taxon>
        <taxon>Mycobacteriales</taxon>
        <taxon>Corynebacteriaceae</taxon>
        <taxon>Corynebacterium</taxon>
    </lineage>
</organism>
<keyword evidence="5 11" id="KW-0812">Transmembrane</keyword>
<dbReference type="CDD" id="cd00310">
    <property type="entry name" value="ATP-synt_Fo_a_6"/>
    <property type="match status" value="1"/>
</dbReference>
<keyword evidence="9 11" id="KW-0472">Membrane</keyword>
<keyword evidence="14" id="KW-1185">Reference proteome</keyword>
<protein>
    <recommendedName>
        <fullName evidence="11 12">ATP synthase subunit a</fullName>
    </recommendedName>
    <alternativeName>
        <fullName evidence="11">ATP synthase F0 sector subunit a</fullName>
    </alternativeName>
    <alternativeName>
        <fullName evidence="11">F-ATPase subunit 6</fullName>
    </alternativeName>
</protein>
<keyword evidence="3 11" id="KW-0813">Transport</keyword>
<keyword evidence="6 11" id="KW-0375">Hydrogen ion transport</keyword>
<evidence type="ECO:0000256" key="7">
    <source>
        <dbReference type="ARBA" id="ARBA00022989"/>
    </source>
</evidence>
<evidence type="ECO:0000256" key="5">
    <source>
        <dbReference type="ARBA" id="ARBA00022692"/>
    </source>
</evidence>
<comment type="subcellular location">
    <subcellularLocation>
        <location evidence="11 12">Cell membrane</location>
        <topology evidence="11 12">Multi-pass membrane protein</topology>
    </subcellularLocation>
    <subcellularLocation>
        <location evidence="1">Membrane</location>
        <topology evidence="1">Multi-pass membrane protein</topology>
    </subcellularLocation>
</comment>
<dbReference type="Gene3D" id="1.20.120.220">
    <property type="entry name" value="ATP synthase, F0 complex, subunit A"/>
    <property type="match status" value="1"/>
</dbReference>
<evidence type="ECO:0000313" key="13">
    <source>
        <dbReference type="EMBL" id="CUU66055.1"/>
    </source>
</evidence>
<dbReference type="RefSeq" id="WP_041630077.1">
    <property type="nucleotide sequence ID" value="NZ_FAUH01000008.1"/>
</dbReference>
<feature type="transmembrane region" description="Helical" evidence="11">
    <location>
        <begin position="47"/>
        <end position="65"/>
    </location>
</feature>
<feature type="transmembrane region" description="Helical" evidence="11">
    <location>
        <begin position="103"/>
        <end position="122"/>
    </location>
</feature>
<proteinExistence type="inferred from homology"/>
<dbReference type="InterPro" id="IPR000568">
    <property type="entry name" value="ATP_synth_F0_asu"/>
</dbReference>
<dbReference type="PROSITE" id="PS00449">
    <property type="entry name" value="ATPASE_A"/>
    <property type="match status" value="1"/>
</dbReference>
<dbReference type="PANTHER" id="PTHR42823:SF3">
    <property type="entry name" value="ATP SYNTHASE SUBUNIT A, CHLOROPLASTIC"/>
    <property type="match status" value="1"/>
</dbReference>
<comment type="function">
    <text evidence="11 12">Key component of the proton channel; it plays a direct role in the translocation of protons across the membrane.</text>
</comment>
<evidence type="ECO:0000256" key="11">
    <source>
        <dbReference type="HAMAP-Rule" id="MF_01393"/>
    </source>
</evidence>
<dbReference type="AlphaFoldDB" id="A0A0X2NKN3"/>
<accession>A0A0X2NKN3</accession>
<dbReference type="GO" id="GO:0046933">
    <property type="term" value="F:proton-transporting ATP synthase activity, rotational mechanism"/>
    <property type="evidence" value="ECO:0007669"/>
    <property type="project" value="UniProtKB-UniRule"/>
</dbReference>
<evidence type="ECO:0000256" key="6">
    <source>
        <dbReference type="ARBA" id="ARBA00022781"/>
    </source>
</evidence>
<feature type="transmembrane region" description="Helical" evidence="11">
    <location>
        <begin position="134"/>
        <end position="153"/>
    </location>
</feature>
<dbReference type="NCBIfam" id="TIGR01131">
    <property type="entry name" value="ATP_synt_6_or_A"/>
    <property type="match status" value="1"/>
</dbReference>
<dbReference type="InterPro" id="IPR035908">
    <property type="entry name" value="F0_ATP_A_sf"/>
</dbReference>
<evidence type="ECO:0000313" key="14">
    <source>
        <dbReference type="Proteomes" id="UP000182498"/>
    </source>
</evidence>
<keyword evidence="10 11" id="KW-0066">ATP synthesis</keyword>
<keyword evidence="11" id="KW-1003">Cell membrane</keyword>
<gene>
    <name evidence="11" type="primary">atpB</name>
    <name evidence="13" type="ORF">CVAR292_01393</name>
</gene>
<evidence type="ECO:0000256" key="8">
    <source>
        <dbReference type="ARBA" id="ARBA00023065"/>
    </source>
</evidence>
<evidence type="ECO:0000256" key="2">
    <source>
        <dbReference type="ARBA" id="ARBA00006810"/>
    </source>
</evidence>
<dbReference type="GO" id="GO:0042777">
    <property type="term" value="P:proton motive force-driven plasma membrane ATP synthesis"/>
    <property type="evidence" value="ECO:0007669"/>
    <property type="project" value="TreeGrafter"/>
</dbReference>
<dbReference type="InterPro" id="IPR023011">
    <property type="entry name" value="ATP_synth_F0_asu_AS"/>
</dbReference>
<evidence type="ECO:0000256" key="12">
    <source>
        <dbReference type="RuleBase" id="RU000483"/>
    </source>
</evidence>
<dbReference type="GO" id="GO:0005886">
    <property type="term" value="C:plasma membrane"/>
    <property type="evidence" value="ECO:0007669"/>
    <property type="project" value="UniProtKB-SubCell"/>
</dbReference>
<feature type="transmembrane region" description="Helical" evidence="11">
    <location>
        <begin position="234"/>
        <end position="264"/>
    </location>
</feature>
<evidence type="ECO:0000256" key="10">
    <source>
        <dbReference type="ARBA" id="ARBA00023310"/>
    </source>
</evidence>
<dbReference type="OrthoDB" id="9809130at2"/>
<dbReference type="EMBL" id="FAUH01000008">
    <property type="protein sequence ID" value="CUU66055.1"/>
    <property type="molecule type" value="Genomic_DNA"/>
</dbReference>
<comment type="similarity">
    <text evidence="2 11 12">Belongs to the ATPase A chain family.</text>
</comment>
<evidence type="ECO:0000256" key="4">
    <source>
        <dbReference type="ARBA" id="ARBA00022547"/>
    </source>
</evidence>
<feature type="transmembrane region" description="Helical" evidence="11">
    <location>
        <begin position="174"/>
        <end position="193"/>
    </location>
</feature>
<dbReference type="PANTHER" id="PTHR42823">
    <property type="entry name" value="ATP SYNTHASE SUBUNIT A, CHLOROPLASTIC"/>
    <property type="match status" value="1"/>
</dbReference>
<evidence type="ECO:0000256" key="1">
    <source>
        <dbReference type="ARBA" id="ARBA00004141"/>
    </source>
</evidence>
<dbReference type="Pfam" id="PF00119">
    <property type="entry name" value="ATP-synt_A"/>
    <property type="match status" value="1"/>
</dbReference>
<feature type="transmembrane region" description="Helical" evidence="11">
    <location>
        <begin position="199"/>
        <end position="222"/>
    </location>
</feature>
<reference evidence="14" key="1">
    <citation type="submission" date="2015-11" db="EMBL/GenBank/DDBJ databases">
        <authorList>
            <person name="Dugat-Bony E."/>
        </authorList>
    </citation>
    <scope>NUCLEOTIDE SEQUENCE [LARGE SCALE GENOMIC DNA]</scope>
    <source>
        <strain evidence="14">Mu292</strain>
    </source>
</reference>
<sequence length="273" mass="30664">MKGEFHAPELGHEFFPGGDDFAPSDSHGGHLWLYDFANGFFALDRLMIIRLLMIVILAVFFIVAMRKPKLIPRGIQNVGEYLLDFVRIHISEDILGKKEGRRFLPVIATIFFVVLVGNIPSVVPFLNVSPNARIGMPIVLAVVAYVAMIYAGIKRYGFGKFMKSSLVIPNLPPALHILVVPIEFFSTFILRPVTLTIRLMANMLAGHIILVLLFSATNFFFWQMNGWTVLSAGTLVFGLAFMLFEMLIIFLQAYIFSLLAAVYIELSLHADEH</sequence>
<dbReference type="Proteomes" id="UP000182498">
    <property type="component" value="Unassembled WGS sequence"/>
</dbReference>
<dbReference type="InterPro" id="IPR045082">
    <property type="entry name" value="ATP_syn_F0_a_bact/chloroplast"/>
</dbReference>
<dbReference type="HAMAP" id="MF_01393">
    <property type="entry name" value="ATP_synth_a_bact"/>
    <property type="match status" value="1"/>
</dbReference>
<dbReference type="SUPFAM" id="SSF81336">
    <property type="entry name" value="F1F0 ATP synthase subunit A"/>
    <property type="match status" value="1"/>
</dbReference>
<dbReference type="PRINTS" id="PR00123">
    <property type="entry name" value="ATPASEA"/>
</dbReference>
<evidence type="ECO:0000256" key="3">
    <source>
        <dbReference type="ARBA" id="ARBA00022448"/>
    </source>
</evidence>
<keyword evidence="7 11" id="KW-1133">Transmembrane helix</keyword>
<keyword evidence="4 11" id="KW-0138">CF(0)</keyword>
<name>A0A0X2NKN3_9CORY</name>
<dbReference type="GO" id="GO:0045259">
    <property type="term" value="C:proton-transporting ATP synthase complex"/>
    <property type="evidence" value="ECO:0007669"/>
    <property type="project" value="UniProtKB-KW"/>
</dbReference>
<evidence type="ECO:0000256" key="9">
    <source>
        <dbReference type="ARBA" id="ARBA00023136"/>
    </source>
</evidence>
<keyword evidence="8 11" id="KW-0406">Ion transport</keyword>